<dbReference type="Pfam" id="PF02224">
    <property type="entry name" value="Cytidylate_kin"/>
    <property type="match status" value="1"/>
</dbReference>
<dbReference type="GO" id="GO:0015949">
    <property type="term" value="P:nucleobase-containing small molecule interconversion"/>
    <property type="evidence" value="ECO:0007669"/>
    <property type="project" value="TreeGrafter"/>
</dbReference>
<sequence length="232" mass="25898">MTKKIIVAIDGYSSCGKSSMARTLARAIDYIYVDTGAMYRGVTLFALRRGFIREGVIQEAELREALNEVSLSFRQSHEGATPELYLNGENVEKEIRTMEVASFVSPIAALGFVREFLTAQQQAFGAEGGIVMDGRDIGTAVFPQAELKVFVTADPVIRAERRLAELRGKGDSKITLEEVLENLRQRDYIDTHREVAPLRQAEDARVLDNSHLTHDEQDALLRSYFEEALAKA</sequence>
<dbReference type="InterPro" id="IPR003136">
    <property type="entry name" value="Cytidylate_kin"/>
</dbReference>
<name>A0A134BBD1_9PORP</name>
<dbReference type="STRING" id="322095.HMPREF3185_00590"/>
<evidence type="ECO:0000313" key="11">
    <source>
        <dbReference type="Proteomes" id="UP000070224"/>
    </source>
</evidence>
<protein>
    <recommendedName>
        <fullName evidence="8">Cytidylate kinase</fullName>
        <shortName evidence="8">CK</shortName>
        <ecNumber evidence="8">2.7.4.25</ecNumber>
    </recommendedName>
    <alternativeName>
        <fullName evidence="8">Cytidine monophosphate kinase</fullName>
        <shortName evidence="8">CMP kinase</shortName>
    </alternativeName>
</protein>
<keyword evidence="11" id="KW-1185">Reference proteome</keyword>
<comment type="similarity">
    <text evidence="1 8">Belongs to the cytidylate kinase family. Type 1 subfamily.</text>
</comment>
<gene>
    <name evidence="8" type="primary">cmk</name>
    <name evidence="10" type="ORF">HMPREF3185_00590</name>
</gene>
<dbReference type="HAMAP" id="MF_00238">
    <property type="entry name" value="Cytidyl_kinase_type1"/>
    <property type="match status" value="1"/>
</dbReference>
<proteinExistence type="inferred from homology"/>
<dbReference type="InterPro" id="IPR027417">
    <property type="entry name" value="P-loop_NTPase"/>
</dbReference>
<dbReference type="PANTHER" id="PTHR21299">
    <property type="entry name" value="CYTIDYLATE KINASE/PANTOATE-BETA-ALANINE LIGASE"/>
    <property type="match status" value="1"/>
</dbReference>
<reference evidence="11" key="1">
    <citation type="submission" date="2016-01" db="EMBL/GenBank/DDBJ databases">
        <authorList>
            <person name="Mitreva M."/>
            <person name="Pepin K.H."/>
            <person name="Mihindukulasuriya K.A."/>
            <person name="Fulton R."/>
            <person name="Fronick C."/>
            <person name="O'Laughlin M."/>
            <person name="Miner T."/>
            <person name="Herter B."/>
            <person name="Rosa B.A."/>
            <person name="Cordes M."/>
            <person name="Tomlinson C."/>
            <person name="Wollam A."/>
            <person name="Palsikar V.B."/>
            <person name="Mardis E.R."/>
            <person name="Wilson R.K."/>
        </authorList>
    </citation>
    <scope>NUCLEOTIDE SEQUENCE [LARGE SCALE GENOMIC DNA]</scope>
    <source>
        <strain evidence="11">KA00683</strain>
    </source>
</reference>
<keyword evidence="5 8" id="KW-0067">ATP-binding</keyword>
<evidence type="ECO:0000259" key="9">
    <source>
        <dbReference type="Pfam" id="PF02224"/>
    </source>
</evidence>
<evidence type="ECO:0000256" key="6">
    <source>
        <dbReference type="ARBA" id="ARBA00047615"/>
    </source>
</evidence>
<dbReference type="OrthoDB" id="9807434at2"/>
<keyword evidence="2 8" id="KW-0808">Transferase</keyword>
<dbReference type="EMBL" id="LSDK01000048">
    <property type="protein sequence ID" value="KXB77215.1"/>
    <property type="molecule type" value="Genomic_DNA"/>
</dbReference>
<dbReference type="GO" id="GO:0005524">
    <property type="term" value="F:ATP binding"/>
    <property type="evidence" value="ECO:0007669"/>
    <property type="project" value="UniProtKB-UniRule"/>
</dbReference>
<evidence type="ECO:0000256" key="2">
    <source>
        <dbReference type="ARBA" id="ARBA00022679"/>
    </source>
</evidence>
<comment type="catalytic activity">
    <reaction evidence="6 8">
        <text>dCMP + ATP = dCDP + ADP</text>
        <dbReference type="Rhea" id="RHEA:25094"/>
        <dbReference type="ChEBI" id="CHEBI:30616"/>
        <dbReference type="ChEBI" id="CHEBI:57566"/>
        <dbReference type="ChEBI" id="CHEBI:58593"/>
        <dbReference type="ChEBI" id="CHEBI:456216"/>
        <dbReference type="EC" id="2.7.4.25"/>
    </reaction>
</comment>
<evidence type="ECO:0000256" key="4">
    <source>
        <dbReference type="ARBA" id="ARBA00022777"/>
    </source>
</evidence>
<keyword evidence="4 8" id="KW-0418">Kinase</keyword>
<dbReference type="SUPFAM" id="SSF52540">
    <property type="entry name" value="P-loop containing nucleoside triphosphate hydrolases"/>
    <property type="match status" value="1"/>
</dbReference>
<evidence type="ECO:0000256" key="8">
    <source>
        <dbReference type="HAMAP-Rule" id="MF_00238"/>
    </source>
</evidence>
<dbReference type="GO" id="GO:0036430">
    <property type="term" value="F:CMP kinase activity"/>
    <property type="evidence" value="ECO:0007669"/>
    <property type="project" value="RHEA"/>
</dbReference>
<dbReference type="NCBIfam" id="TIGR00017">
    <property type="entry name" value="cmk"/>
    <property type="match status" value="1"/>
</dbReference>
<keyword evidence="8" id="KW-0963">Cytoplasm</keyword>
<keyword evidence="3 8" id="KW-0547">Nucleotide-binding</keyword>
<dbReference type="RefSeq" id="WP_044114155.1">
    <property type="nucleotide sequence ID" value="NZ_KQ960432.1"/>
</dbReference>
<dbReference type="PATRIC" id="fig|322095.3.peg.582"/>
<comment type="subcellular location">
    <subcellularLocation>
        <location evidence="8">Cytoplasm</location>
    </subcellularLocation>
</comment>
<dbReference type="EC" id="2.7.4.25" evidence="8"/>
<organism evidence="10 11">
    <name type="scientific">Porphyromonas somerae</name>
    <dbReference type="NCBI Taxonomy" id="322095"/>
    <lineage>
        <taxon>Bacteria</taxon>
        <taxon>Pseudomonadati</taxon>
        <taxon>Bacteroidota</taxon>
        <taxon>Bacteroidia</taxon>
        <taxon>Bacteroidales</taxon>
        <taxon>Porphyromonadaceae</taxon>
        <taxon>Porphyromonas</taxon>
    </lineage>
</organism>
<comment type="catalytic activity">
    <reaction evidence="7 8">
        <text>CMP + ATP = CDP + ADP</text>
        <dbReference type="Rhea" id="RHEA:11600"/>
        <dbReference type="ChEBI" id="CHEBI:30616"/>
        <dbReference type="ChEBI" id="CHEBI:58069"/>
        <dbReference type="ChEBI" id="CHEBI:60377"/>
        <dbReference type="ChEBI" id="CHEBI:456216"/>
        <dbReference type="EC" id="2.7.4.25"/>
    </reaction>
</comment>
<dbReference type="PANTHER" id="PTHR21299:SF2">
    <property type="entry name" value="CYTIDYLATE KINASE"/>
    <property type="match status" value="1"/>
</dbReference>
<comment type="caution">
    <text evidence="10">The sequence shown here is derived from an EMBL/GenBank/DDBJ whole genome shotgun (WGS) entry which is preliminary data.</text>
</comment>
<dbReference type="Proteomes" id="UP000070224">
    <property type="component" value="Unassembled WGS sequence"/>
</dbReference>
<evidence type="ECO:0000256" key="1">
    <source>
        <dbReference type="ARBA" id="ARBA00009427"/>
    </source>
</evidence>
<dbReference type="GO" id="GO:0005829">
    <property type="term" value="C:cytosol"/>
    <property type="evidence" value="ECO:0007669"/>
    <property type="project" value="TreeGrafter"/>
</dbReference>
<feature type="binding site" evidence="8">
    <location>
        <begin position="11"/>
        <end position="19"/>
    </location>
    <ligand>
        <name>ATP</name>
        <dbReference type="ChEBI" id="CHEBI:30616"/>
    </ligand>
</feature>
<evidence type="ECO:0000256" key="3">
    <source>
        <dbReference type="ARBA" id="ARBA00022741"/>
    </source>
</evidence>
<accession>A0A134BBD1</accession>
<dbReference type="AlphaFoldDB" id="A0A134BBD1"/>
<dbReference type="Gene3D" id="3.40.50.300">
    <property type="entry name" value="P-loop containing nucleotide triphosphate hydrolases"/>
    <property type="match status" value="1"/>
</dbReference>
<evidence type="ECO:0000256" key="7">
    <source>
        <dbReference type="ARBA" id="ARBA00048478"/>
    </source>
</evidence>
<dbReference type="GO" id="GO:0036431">
    <property type="term" value="F:dCMP kinase activity"/>
    <property type="evidence" value="ECO:0007669"/>
    <property type="project" value="InterPro"/>
</dbReference>
<feature type="domain" description="Cytidylate kinase" evidence="9">
    <location>
        <begin position="7"/>
        <end position="216"/>
    </location>
</feature>
<evidence type="ECO:0000313" key="10">
    <source>
        <dbReference type="EMBL" id="KXB77215.1"/>
    </source>
</evidence>
<evidence type="ECO:0000256" key="5">
    <source>
        <dbReference type="ARBA" id="ARBA00022840"/>
    </source>
</evidence>
<dbReference type="CDD" id="cd02020">
    <property type="entry name" value="CMPK"/>
    <property type="match status" value="1"/>
</dbReference>
<dbReference type="GO" id="GO:0006220">
    <property type="term" value="P:pyrimidine nucleotide metabolic process"/>
    <property type="evidence" value="ECO:0007669"/>
    <property type="project" value="UniProtKB-UniRule"/>
</dbReference>
<dbReference type="InterPro" id="IPR011994">
    <property type="entry name" value="Cytidylate_kinase_dom"/>
</dbReference>